<organism evidence="1">
    <name type="scientific">Arundo donax</name>
    <name type="common">Giant reed</name>
    <name type="synonym">Donax arundinaceus</name>
    <dbReference type="NCBI Taxonomy" id="35708"/>
    <lineage>
        <taxon>Eukaryota</taxon>
        <taxon>Viridiplantae</taxon>
        <taxon>Streptophyta</taxon>
        <taxon>Embryophyta</taxon>
        <taxon>Tracheophyta</taxon>
        <taxon>Spermatophyta</taxon>
        <taxon>Magnoliopsida</taxon>
        <taxon>Liliopsida</taxon>
        <taxon>Poales</taxon>
        <taxon>Poaceae</taxon>
        <taxon>PACMAD clade</taxon>
        <taxon>Arundinoideae</taxon>
        <taxon>Arundineae</taxon>
        <taxon>Arundo</taxon>
    </lineage>
</organism>
<protein>
    <submittedName>
        <fullName evidence="1">Uncharacterized protein</fullName>
    </submittedName>
</protein>
<reference evidence="1" key="2">
    <citation type="journal article" date="2015" name="Data Brief">
        <title>Shoot transcriptome of the giant reed, Arundo donax.</title>
        <authorList>
            <person name="Barrero R.A."/>
            <person name="Guerrero F.D."/>
            <person name="Moolhuijzen P."/>
            <person name="Goolsby J.A."/>
            <person name="Tidwell J."/>
            <person name="Bellgard S.E."/>
            <person name="Bellgard M.I."/>
        </authorList>
    </citation>
    <scope>NUCLEOTIDE SEQUENCE</scope>
    <source>
        <tissue evidence="1">Shoot tissue taken approximately 20 cm above the soil surface</tissue>
    </source>
</reference>
<proteinExistence type="predicted"/>
<dbReference type="AlphaFoldDB" id="A0A0A9GPK3"/>
<name>A0A0A9GPK3_ARUDO</name>
<sequence>MGPPQLRSSTLLLLRLGLQPITRGGDRQEVGGCRDGIF</sequence>
<accession>A0A0A9GPK3</accession>
<evidence type="ECO:0000313" key="1">
    <source>
        <dbReference type="EMBL" id="JAE27060.1"/>
    </source>
</evidence>
<reference evidence="1" key="1">
    <citation type="submission" date="2014-09" db="EMBL/GenBank/DDBJ databases">
        <authorList>
            <person name="Magalhaes I.L.F."/>
            <person name="Oliveira U."/>
            <person name="Santos F.R."/>
            <person name="Vidigal T.H.D.A."/>
            <person name="Brescovit A.D."/>
            <person name="Santos A.J."/>
        </authorList>
    </citation>
    <scope>NUCLEOTIDE SEQUENCE</scope>
    <source>
        <tissue evidence="1">Shoot tissue taken approximately 20 cm above the soil surface</tissue>
    </source>
</reference>
<dbReference type="EMBL" id="GBRH01170836">
    <property type="protein sequence ID" value="JAE27060.1"/>
    <property type="molecule type" value="Transcribed_RNA"/>
</dbReference>